<evidence type="ECO:0000313" key="1">
    <source>
        <dbReference type="EMBL" id="SDE69128.1"/>
    </source>
</evidence>
<name>A0A5C5QB55_9PSED</name>
<reference evidence="3 5" key="2">
    <citation type="submission" date="2019-06" db="EMBL/GenBank/DDBJ databases">
        <title>Pseudomonas bimorpha sp. nov. isolated from bovine raw milk and skim milk concentrate.</title>
        <authorList>
            <person name="Hofmann K."/>
            <person name="Huptas C."/>
            <person name="Doll E."/>
            <person name="Scherer S."/>
            <person name="Wenning M."/>
        </authorList>
    </citation>
    <scope>NUCLEOTIDE SEQUENCE [LARGE SCALE GENOMIC DNA]</scope>
    <source>
        <strain evidence="3 5">DSM 17835</strain>
    </source>
</reference>
<dbReference type="Proteomes" id="UP000182858">
    <property type="component" value="Chromosome I"/>
</dbReference>
<accession>A0A5C5QB55</accession>
<sequence>MTINQTIYGVSRELIEHAIEALTHHLDQHAPMQVPPSKADSDLVREELRALLDAESAPCAKSQVEGKRERFQKWVMATKHPVFGFLDGRSLARGDDCTGYADEYVQGLWFAYLEFGAEQPEPVAVDVLNTGFYTTESGGGKYAINIGFRSMADMQAADAQLRELLKSR</sequence>
<dbReference type="RefSeq" id="WP_130926180.1">
    <property type="nucleotide sequence ID" value="NZ_LT629689.1"/>
</dbReference>
<organism evidence="3 5">
    <name type="scientific">Pseudomonas extremaustralis</name>
    <dbReference type="NCBI Taxonomy" id="359110"/>
    <lineage>
        <taxon>Bacteria</taxon>
        <taxon>Pseudomonadati</taxon>
        <taxon>Pseudomonadota</taxon>
        <taxon>Gammaproteobacteria</taxon>
        <taxon>Pseudomonadales</taxon>
        <taxon>Pseudomonadaceae</taxon>
        <taxon>Pseudomonas</taxon>
    </lineage>
</organism>
<reference evidence="1 4" key="1">
    <citation type="submission" date="2016-10" db="EMBL/GenBank/DDBJ databases">
        <authorList>
            <person name="Varghese N."/>
            <person name="Submissions S."/>
        </authorList>
    </citation>
    <scope>NUCLEOTIDE SEQUENCE [LARGE SCALE GENOMIC DNA]</scope>
    <source>
        <strain evidence="1 4">DSM 17835</strain>
    </source>
</reference>
<dbReference type="GeneID" id="78557388"/>
<protein>
    <submittedName>
        <fullName evidence="3">Uncharacterized protein</fullName>
    </submittedName>
</protein>
<gene>
    <name evidence="3" type="ORF">FIV36_18040</name>
    <name evidence="1" type="ORF">SAMN05216591_0632</name>
    <name evidence="2" type="ORF">SAMN05216591_6107</name>
</gene>
<evidence type="ECO:0000313" key="5">
    <source>
        <dbReference type="Proteomes" id="UP000317951"/>
    </source>
</evidence>
<dbReference type="EMBL" id="LT629689">
    <property type="protein sequence ID" value="SDE69128.1"/>
    <property type="molecule type" value="Genomic_DNA"/>
</dbReference>
<dbReference type="Proteomes" id="UP000317951">
    <property type="component" value="Unassembled WGS sequence"/>
</dbReference>
<evidence type="ECO:0000313" key="3">
    <source>
        <dbReference type="EMBL" id="TWS02858.1"/>
    </source>
</evidence>
<evidence type="ECO:0000313" key="2">
    <source>
        <dbReference type="EMBL" id="SDG44680.1"/>
    </source>
</evidence>
<dbReference type="EMBL" id="VFET01000015">
    <property type="protein sequence ID" value="TWS02858.1"/>
    <property type="molecule type" value="Genomic_DNA"/>
</dbReference>
<dbReference type="AlphaFoldDB" id="A0A5C5QB55"/>
<keyword evidence="4" id="KW-1185">Reference proteome</keyword>
<dbReference type="EMBL" id="LT629689">
    <property type="protein sequence ID" value="SDG44680.1"/>
    <property type="molecule type" value="Genomic_DNA"/>
</dbReference>
<proteinExistence type="predicted"/>
<evidence type="ECO:0000313" key="4">
    <source>
        <dbReference type="Proteomes" id="UP000182858"/>
    </source>
</evidence>